<feature type="transmembrane region" description="Helical" evidence="1">
    <location>
        <begin position="134"/>
        <end position="153"/>
    </location>
</feature>
<keyword evidence="1" id="KW-0812">Transmembrane</keyword>
<comment type="caution">
    <text evidence="2">The sequence shown here is derived from an EMBL/GenBank/DDBJ whole genome shotgun (WGS) entry which is preliminary data.</text>
</comment>
<sequence length="221" mass="25322">MKIKEMIQMNLDKRRYLTKENDDVYKEVVVYIRCSKVSQRRAEELLLNILQQLIEVQKDGKTAYDVFGEDPQAYCDELISSLPRPSVVEKVVNLGFIVSLLLAIEFGVNTLFALVSSIVKKSFQIVPFDLIETVFTLSFLPAAVYLILSFVKGQSFGKQIDWTKRLVFVLLVTLPGLLAFILHLFTKESYSLTYSLPLWQGALLTLFFFITYKVLFNASTH</sequence>
<dbReference type="PANTHER" id="PTHR41307">
    <property type="entry name" value="MEMBRANE PROTEIN-RELATED"/>
    <property type="match status" value="1"/>
</dbReference>
<evidence type="ECO:0000256" key="1">
    <source>
        <dbReference type="SAM" id="Phobius"/>
    </source>
</evidence>
<feature type="transmembrane region" description="Helical" evidence="1">
    <location>
        <begin position="198"/>
        <end position="216"/>
    </location>
</feature>
<proteinExistence type="predicted"/>
<dbReference type="Gene3D" id="1.10.1900.10">
    <property type="entry name" value="c-terminal domain of poly(a) binding protein"/>
    <property type="match status" value="1"/>
</dbReference>
<name>A0ABU6MMR6_9BACI</name>
<keyword evidence="1" id="KW-1133">Transmembrane helix</keyword>
<dbReference type="SUPFAM" id="SSF158560">
    <property type="entry name" value="BH3980-like"/>
    <property type="match status" value="1"/>
</dbReference>
<reference evidence="2 3" key="1">
    <citation type="submission" date="2023-03" db="EMBL/GenBank/DDBJ databases">
        <title>Bacillus Genome Sequencing.</title>
        <authorList>
            <person name="Dunlap C."/>
        </authorList>
    </citation>
    <scope>NUCLEOTIDE SEQUENCE [LARGE SCALE GENOMIC DNA]</scope>
    <source>
        <strain evidence="2 3">B-23453</strain>
    </source>
</reference>
<dbReference type="InterPro" id="IPR009214">
    <property type="entry name" value="DUF1129"/>
</dbReference>
<dbReference type="RefSeq" id="WP_083953059.1">
    <property type="nucleotide sequence ID" value="NZ_JARMAB010000040.1"/>
</dbReference>
<feature type="transmembrane region" description="Helical" evidence="1">
    <location>
        <begin position="165"/>
        <end position="186"/>
    </location>
</feature>
<keyword evidence="1" id="KW-0472">Membrane</keyword>
<accession>A0ABU6MMR6</accession>
<organism evidence="2 3">
    <name type="scientific">Heyndrickxia acidicola</name>
    <dbReference type="NCBI Taxonomy" id="209389"/>
    <lineage>
        <taxon>Bacteria</taxon>
        <taxon>Bacillati</taxon>
        <taxon>Bacillota</taxon>
        <taxon>Bacilli</taxon>
        <taxon>Bacillales</taxon>
        <taxon>Bacillaceae</taxon>
        <taxon>Heyndrickxia</taxon>
    </lineage>
</organism>
<dbReference type="EMBL" id="JARMAB010000040">
    <property type="protein sequence ID" value="MED1205794.1"/>
    <property type="molecule type" value="Genomic_DNA"/>
</dbReference>
<dbReference type="Proteomes" id="UP001341444">
    <property type="component" value="Unassembled WGS sequence"/>
</dbReference>
<evidence type="ECO:0000313" key="3">
    <source>
        <dbReference type="Proteomes" id="UP001341444"/>
    </source>
</evidence>
<protein>
    <submittedName>
        <fullName evidence="2">DUF1129 family protein</fullName>
    </submittedName>
</protein>
<feature type="transmembrane region" description="Helical" evidence="1">
    <location>
        <begin position="91"/>
        <end position="114"/>
    </location>
</feature>
<evidence type="ECO:0000313" key="2">
    <source>
        <dbReference type="EMBL" id="MED1205794.1"/>
    </source>
</evidence>
<dbReference type="Pfam" id="PF06570">
    <property type="entry name" value="DUF1129"/>
    <property type="match status" value="1"/>
</dbReference>
<dbReference type="PANTHER" id="PTHR41307:SF1">
    <property type="entry name" value="MEMBRANE PROTEIN"/>
    <property type="match status" value="1"/>
</dbReference>
<keyword evidence="3" id="KW-1185">Reference proteome</keyword>
<gene>
    <name evidence="2" type="ORF">P4T90_22420</name>
</gene>